<proteinExistence type="predicted"/>
<dbReference type="InterPro" id="IPR036249">
    <property type="entry name" value="Thioredoxin-like_sf"/>
</dbReference>
<dbReference type="SUPFAM" id="SSF52833">
    <property type="entry name" value="Thioredoxin-like"/>
    <property type="match status" value="1"/>
</dbReference>
<accession>A0A2U9QZE2</accession>
<protein>
    <submittedName>
        <fullName evidence="3">Uncharacterized protein</fullName>
    </submittedName>
</protein>
<keyword evidence="4" id="KW-1185">Reference proteome</keyword>
<dbReference type="PANTHER" id="PTHR36417:SF2">
    <property type="entry name" value="SELENOPROTEIN DOMAIN PROTEIN (AFU_ORTHOLOGUE AFUA_1G05220)"/>
    <property type="match status" value="1"/>
</dbReference>
<dbReference type="InterPro" id="IPR011893">
    <property type="entry name" value="Selenoprotein_Rdx-typ"/>
</dbReference>
<feature type="compositionally biased region" description="Low complexity" evidence="2">
    <location>
        <begin position="22"/>
        <end position="32"/>
    </location>
</feature>
<dbReference type="Pfam" id="PF10262">
    <property type="entry name" value="Rdx"/>
    <property type="match status" value="1"/>
</dbReference>
<reference evidence="3 4" key="1">
    <citation type="submission" date="2018-06" db="EMBL/GenBank/DDBJ databases">
        <title>Population genomics shows no distinction between pathogenic Candida krusei and environmental Pichia kudriavzevii: One species, four names.</title>
        <authorList>
            <person name="Douglass A.P."/>
            <person name="Offei B."/>
            <person name="Braun-Galleani S."/>
            <person name="Coughlan A.Y."/>
            <person name="Martos A."/>
            <person name="Ortiz-Merino R.A."/>
            <person name="Byrne K.P."/>
            <person name="Wolfe K.H."/>
        </authorList>
    </citation>
    <scope>NUCLEOTIDE SEQUENCE [LARGE SCALE GENOMIC DNA]</scope>
    <source>
        <strain evidence="3 4">CBS573</strain>
    </source>
</reference>
<organism evidence="3 4">
    <name type="scientific">Pichia kudriavzevii</name>
    <name type="common">Yeast</name>
    <name type="synonym">Issatchenkia orientalis</name>
    <dbReference type="NCBI Taxonomy" id="4909"/>
    <lineage>
        <taxon>Eukaryota</taxon>
        <taxon>Fungi</taxon>
        <taxon>Dikarya</taxon>
        <taxon>Ascomycota</taxon>
        <taxon>Saccharomycotina</taxon>
        <taxon>Pichiomycetes</taxon>
        <taxon>Pichiales</taxon>
        <taxon>Pichiaceae</taxon>
        <taxon>Pichia</taxon>
    </lineage>
</organism>
<dbReference type="RefSeq" id="XP_029319874.1">
    <property type="nucleotide sequence ID" value="XM_029464014.1"/>
</dbReference>
<evidence type="ECO:0000313" key="3">
    <source>
        <dbReference type="EMBL" id="AWU74397.1"/>
    </source>
</evidence>
<evidence type="ECO:0000256" key="2">
    <source>
        <dbReference type="SAM" id="MobiDB-lite"/>
    </source>
</evidence>
<evidence type="ECO:0000313" key="4">
    <source>
        <dbReference type="Proteomes" id="UP000249293"/>
    </source>
</evidence>
<dbReference type="NCBIfam" id="TIGR02174">
    <property type="entry name" value="CXXU_selWTH"/>
    <property type="match status" value="1"/>
</dbReference>
<gene>
    <name evidence="3" type="ORF">C5L36_0A09840</name>
</gene>
<dbReference type="VEuPathDB" id="FungiDB:C5L36_0A09840"/>
<feature type="region of interest" description="Disordered" evidence="2">
    <location>
        <begin position="22"/>
        <end position="47"/>
    </location>
</feature>
<dbReference type="Proteomes" id="UP000249293">
    <property type="component" value="Chromosome 1"/>
</dbReference>
<dbReference type="OrthoDB" id="60822at2759"/>
<keyword evidence="1" id="KW-0676">Redox-active center</keyword>
<name>A0A2U9QZE2_PICKU</name>
<sequence>MNKGMFDTVKFLLDFLEQTTQTQTQTHTNTNTRKTMGQQEQPGEEQQEPLEYPQVSILYCIKCNWVLRASWYQQELLQTFTAKASTAEEAVIRSVTLTPSYVPGTFKVFVKRATGEGWVIVWDRKANGGFPEAKVLKQVIRNELSPETNLGHSDKSSTRGVLLSSLPGNRAGDTNDGTRVPSPREGVPITYVPSDSEVQSYGSPRLASEHKTFCEECIEHLPPTWEM</sequence>
<dbReference type="Gene3D" id="3.40.30.10">
    <property type="entry name" value="Glutaredoxin"/>
    <property type="match status" value="1"/>
</dbReference>
<dbReference type="AlphaFoldDB" id="A0A2U9QZE2"/>
<dbReference type="KEGG" id="pkz:C5L36_0A09840"/>
<dbReference type="GeneID" id="40382107"/>
<evidence type="ECO:0000256" key="1">
    <source>
        <dbReference type="ARBA" id="ARBA00023284"/>
    </source>
</evidence>
<dbReference type="EMBL" id="CP028773">
    <property type="protein sequence ID" value="AWU74397.1"/>
    <property type="molecule type" value="Genomic_DNA"/>
</dbReference>
<feature type="region of interest" description="Disordered" evidence="2">
    <location>
        <begin position="147"/>
        <end position="186"/>
    </location>
</feature>
<dbReference type="PANTHER" id="PTHR36417">
    <property type="entry name" value="SELENOPROTEIN DOMAIN PROTEIN (AFU_ORTHOLOGUE AFUA_1G05220)"/>
    <property type="match status" value="1"/>
</dbReference>